<dbReference type="Pfam" id="PF00668">
    <property type="entry name" value="Condensation"/>
    <property type="match status" value="1"/>
</dbReference>
<dbReference type="PANTHER" id="PTHR45527:SF14">
    <property type="entry name" value="PLIPASTATIN SYNTHASE SUBUNIT B"/>
    <property type="match status" value="1"/>
</dbReference>
<comment type="caution">
    <text evidence="2">The sequence shown here is derived from an EMBL/GenBank/DDBJ whole genome shotgun (WGS) entry which is preliminary data.</text>
</comment>
<dbReference type="GO" id="GO:0043041">
    <property type="term" value="P:amino acid activation for nonribosomal peptide biosynthetic process"/>
    <property type="evidence" value="ECO:0007669"/>
    <property type="project" value="TreeGrafter"/>
</dbReference>
<evidence type="ECO:0000259" key="1">
    <source>
        <dbReference type="Pfam" id="PF00668"/>
    </source>
</evidence>
<proteinExistence type="predicted"/>
<protein>
    <recommendedName>
        <fullName evidence="1">Condensation domain-containing protein</fullName>
    </recommendedName>
</protein>
<accession>A0A831QT82</accession>
<dbReference type="GO" id="GO:0003824">
    <property type="term" value="F:catalytic activity"/>
    <property type="evidence" value="ECO:0007669"/>
    <property type="project" value="InterPro"/>
</dbReference>
<dbReference type="AlphaFoldDB" id="A0A831QT82"/>
<dbReference type="CDD" id="cd19531">
    <property type="entry name" value="LCL_NRPS-like"/>
    <property type="match status" value="1"/>
</dbReference>
<organism evidence="2">
    <name type="scientific">Pricia antarctica</name>
    <dbReference type="NCBI Taxonomy" id="641691"/>
    <lineage>
        <taxon>Bacteria</taxon>
        <taxon>Pseudomonadati</taxon>
        <taxon>Bacteroidota</taxon>
        <taxon>Flavobacteriia</taxon>
        <taxon>Flavobacteriales</taxon>
        <taxon>Flavobacteriaceae</taxon>
        <taxon>Pricia</taxon>
    </lineage>
</organism>
<dbReference type="SUPFAM" id="SSF52777">
    <property type="entry name" value="CoA-dependent acyltransferases"/>
    <property type="match status" value="2"/>
</dbReference>
<dbReference type="PANTHER" id="PTHR45527">
    <property type="entry name" value="NONRIBOSOMAL PEPTIDE SYNTHETASE"/>
    <property type="match status" value="1"/>
</dbReference>
<dbReference type="SUPFAM" id="SSF56801">
    <property type="entry name" value="Acetyl-CoA synthetase-like"/>
    <property type="match status" value="1"/>
</dbReference>
<dbReference type="InterPro" id="IPR023213">
    <property type="entry name" value="CAT-like_dom_sf"/>
</dbReference>
<dbReference type="InterPro" id="IPR001242">
    <property type="entry name" value="Condensation_dom"/>
</dbReference>
<dbReference type="EMBL" id="DRGL01000066">
    <property type="protein sequence ID" value="HEA22781.1"/>
    <property type="molecule type" value="Genomic_DNA"/>
</dbReference>
<dbReference type="Gene3D" id="3.30.559.10">
    <property type="entry name" value="Chloramphenicol acetyltransferase-like domain"/>
    <property type="match status" value="1"/>
</dbReference>
<dbReference type="Gene3D" id="3.30.559.30">
    <property type="entry name" value="Nonribosomal peptide synthetase, condensation domain"/>
    <property type="match status" value="1"/>
</dbReference>
<dbReference type="GO" id="GO:0044550">
    <property type="term" value="P:secondary metabolite biosynthetic process"/>
    <property type="evidence" value="ECO:0007669"/>
    <property type="project" value="TreeGrafter"/>
</dbReference>
<sequence>MLLKNETNSRSLLATWKNRDKKTVGDSRISKAPVGATIPLSSGQQRLWFLQRLLPENPVYNYAESFIFKGELNEAAFEHSLQSVFEENPILRAYYPYEDGRPIQVTDESSKVDLKRFDLSGMPKVDQEKQKLDLLLSDARRHFNLNEFPLIRTTLVKLNNDEHVFLLTMHHIIFDKWSMDLFLKELAAHYLAYSTDFEIEKKEENRLQFADYAYWRKNRELDAIQMAYWTKKLGGEIPLLTLPTDYSLPANPSYKGTSYRTKFSSTLSKRVLDLSKKMETTPYVFLLSVYYILLHKYSNQKDILVGSPISLRKDTALENIMGFFDETVVLRTSVLSEMTFSNLVKQVRTTVLEAFSNTDIPFEALVKALSPKRSLSVNPFFRVMFIYHSVKNTPSFGPGLELSHSFFNPGVSKFDLTLFVGNEDGLLSTGFEYATDLFEESTIIQLQEHLRLLLETITTTPDQKIADITMLTASEKAIFLDNPQKVENHIASFVGIHKAIEHVAKTQPDKTALTFEDVSISYETLNREAEKVAVALLGKIKKNNETIVLCSERS</sequence>
<evidence type="ECO:0000313" key="2">
    <source>
        <dbReference type="EMBL" id="HEA22781.1"/>
    </source>
</evidence>
<dbReference type="GO" id="GO:0005829">
    <property type="term" value="C:cytosol"/>
    <property type="evidence" value="ECO:0007669"/>
    <property type="project" value="TreeGrafter"/>
</dbReference>
<dbReference type="Proteomes" id="UP000886191">
    <property type="component" value="Unassembled WGS sequence"/>
</dbReference>
<gene>
    <name evidence="2" type="ORF">ENH87_17950</name>
</gene>
<name>A0A831QT82_9FLAO</name>
<feature type="domain" description="Condensation" evidence="1">
    <location>
        <begin position="37"/>
        <end position="477"/>
    </location>
</feature>
<feature type="non-terminal residue" evidence="2">
    <location>
        <position position="554"/>
    </location>
</feature>
<reference evidence="2" key="1">
    <citation type="journal article" date="2020" name="mSystems">
        <title>Genome- and Community-Level Interaction Insights into Carbon Utilization and Element Cycling Functions of Hydrothermarchaeota in Hydrothermal Sediment.</title>
        <authorList>
            <person name="Zhou Z."/>
            <person name="Liu Y."/>
            <person name="Xu W."/>
            <person name="Pan J."/>
            <person name="Luo Z.H."/>
            <person name="Li M."/>
        </authorList>
    </citation>
    <scope>NUCLEOTIDE SEQUENCE [LARGE SCALE GENOMIC DNA]</scope>
    <source>
        <strain evidence="2">HyVt-345</strain>
    </source>
</reference>
<dbReference type="Gene3D" id="3.40.50.12780">
    <property type="entry name" value="N-terminal domain of ligase-like"/>
    <property type="match status" value="1"/>
</dbReference>
<dbReference type="InterPro" id="IPR042099">
    <property type="entry name" value="ANL_N_sf"/>
</dbReference>
<dbReference type="GO" id="GO:0031177">
    <property type="term" value="F:phosphopantetheine binding"/>
    <property type="evidence" value="ECO:0007669"/>
    <property type="project" value="TreeGrafter"/>
</dbReference>